<evidence type="ECO:0000256" key="3">
    <source>
        <dbReference type="ARBA" id="ARBA00022771"/>
    </source>
</evidence>
<dbReference type="GO" id="GO:0008270">
    <property type="term" value="F:zinc ion binding"/>
    <property type="evidence" value="ECO:0007669"/>
    <property type="project" value="UniProtKB-KW"/>
</dbReference>
<keyword evidence="2" id="KW-0479">Metal-binding</keyword>
<dbReference type="InterPro" id="IPR012340">
    <property type="entry name" value="NA-bd_OB-fold"/>
</dbReference>
<feature type="compositionally biased region" description="Basic and acidic residues" evidence="6">
    <location>
        <begin position="254"/>
        <end position="265"/>
    </location>
</feature>
<evidence type="ECO:0000313" key="8">
    <source>
        <dbReference type="EMBL" id="GEX76755.1"/>
    </source>
</evidence>
<accession>A0A699HAI9</accession>
<sequence>IYDVSAITGRYLSTDFVVCDSKGNIIHYTAKGTITHNFLLLKEGGIYSIKNFTVHPNKDDFRVVKHATFMLEFDRATAIRKTTITTFHCKVMIESVRSKKGWNYPSCGGGQCKKGATRQLGKWFCEACNKEIKYRLELGVTDDTTHVVVVLFDEPATKLGKCSAESLLTSSADEDSNLLAAITNLIGTTYVFELKSHTYYEYGTFKSFTCLKINPTAMVEEVASSTIIGENTENPSPEFKSLTRTPSVCTPSKGPEEKKNKRSEVEGSDADDDCGLSKKPAECDADVGTKKKKQKSGFRYSDDHDSE</sequence>
<evidence type="ECO:0000256" key="2">
    <source>
        <dbReference type="ARBA" id="ARBA00022723"/>
    </source>
</evidence>
<feature type="non-terminal residue" evidence="8">
    <location>
        <position position="1"/>
    </location>
</feature>
<dbReference type="Gene3D" id="2.40.50.140">
    <property type="entry name" value="Nucleic acid-binding proteins"/>
    <property type="match status" value="1"/>
</dbReference>
<dbReference type="PANTHER" id="PTHR47165:SF4">
    <property type="entry name" value="OS03G0429900 PROTEIN"/>
    <property type="match status" value="1"/>
</dbReference>
<evidence type="ECO:0000256" key="5">
    <source>
        <dbReference type="ARBA" id="ARBA00023125"/>
    </source>
</evidence>
<dbReference type="EMBL" id="BKCJ010128781">
    <property type="protein sequence ID" value="GEX76755.1"/>
    <property type="molecule type" value="Genomic_DNA"/>
</dbReference>
<dbReference type="InterPro" id="IPR047192">
    <property type="entry name" value="Euk_RPA1_DBD_C"/>
</dbReference>
<dbReference type="InterPro" id="IPR013955">
    <property type="entry name" value="Rep_factor-A_C"/>
</dbReference>
<keyword evidence="3" id="KW-0863">Zinc-finger</keyword>
<feature type="region of interest" description="Disordered" evidence="6">
    <location>
        <begin position="228"/>
        <end position="307"/>
    </location>
</feature>
<feature type="domain" description="Replication factor A C-terminal" evidence="7">
    <location>
        <begin position="87"/>
        <end position="221"/>
    </location>
</feature>
<dbReference type="GO" id="GO:0003677">
    <property type="term" value="F:DNA binding"/>
    <property type="evidence" value="ECO:0007669"/>
    <property type="project" value="UniProtKB-KW"/>
</dbReference>
<dbReference type="Pfam" id="PF08646">
    <property type="entry name" value="Rep_fac-A_C"/>
    <property type="match status" value="1"/>
</dbReference>
<dbReference type="CDD" id="cd04476">
    <property type="entry name" value="RPA1_DBD_C"/>
    <property type="match status" value="1"/>
</dbReference>
<evidence type="ECO:0000256" key="1">
    <source>
        <dbReference type="ARBA" id="ARBA00005690"/>
    </source>
</evidence>
<dbReference type="SUPFAM" id="SSF50249">
    <property type="entry name" value="Nucleic acid-binding proteins"/>
    <property type="match status" value="2"/>
</dbReference>
<comment type="caution">
    <text evidence="8">The sequence shown here is derived from an EMBL/GenBank/DDBJ whole genome shotgun (WGS) entry which is preliminary data.</text>
</comment>
<evidence type="ECO:0000256" key="4">
    <source>
        <dbReference type="ARBA" id="ARBA00022833"/>
    </source>
</evidence>
<evidence type="ECO:0000259" key="7">
    <source>
        <dbReference type="Pfam" id="PF08646"/>
    </source>
</evidence>
<evidence type="ECO:0000256" key="6">
    <source>
        <dbReference type="SAM" id="MobiDB-lite"/>
    </source>
</evidence>
<organism evidence="8">
    <name type="scientific">Tanacetum cinerariifolium</name>
    <name type="common">Dalmatian daisy</name>
    <name type="synonym">Chrysanthemum cinerariifolium</name>
    <dbReference type="NCBI Taxonomy" id="118510"/>
    <lineage>
        <taxon>Eukaryota</taxon>
        <taxon>Viridiplantae</taxon>
        <taxon>Streptophyta</taxon>
        <taxon>Embryophyta</taxon>
        <taxon>Tracheophyta</taxon>
        <taxon>Spermatophyta</taxon>
        <taxon>Magnoliopsida</taxon>
        <taxon>eudicotyledons</taxon>
        <taxon>Gunneridae</taxon>
        <taxon>Pentapetalae</taxon>
        <taxon>asterids</taxon>
        <taxon>campanulids</taxon>
        <taxon>Asterales</taxon>
        <taxon>Asteraceae</taxon>
        <taxon>Asteroideae</taxon>
        <taxon>Anthemideae</taxon>
        <taxon>Anthemidinae</taxon>
        <taxon>Tanacetum</taxon>
    </lineage>
</organism>
<name>A0A699HAI9_TANCI</name>
<dbReference type="AlphaFoldDB" id="A0A699HAI9"/>
<protein>
    <recommendedName>
        <fullName evidence="7">Replication factor A C-terminal domain-containing protein</fullName>
    </recommendedName>
</protein>
<reference evidence="8" key="1">
    <citation type="journal article" date="2019" name="Sci. Rep.">
        <title>Draft genome of Tanacetum cinerariifolium, the natural source of mosquito coil.</title>
        <authorList>
            <person name="Yamashiro T."/>
            <person name="Shiraishi A."/>
            <person name="Satake H."/>
            <person name="Nakayama K."/>
        </authorList>
    </citation>
    <scope>NUCLEOTIDE SEQUENCE</scope>
</reference>
<gene>
    <name evidence="8" type="ORF">Tci_348730</name>
</gene>
<keyword evidence="5" id="KW-0238">DNA-binding</keyword>
<proteinExistence type="inferred from homology"/>
<dbReference type="PANTHER" id="PTHR47165">
    <property type="entry name" value="OS03G0429900 PROTEIN"/>
    <property type="match status" value="1"/>
</dbReference>
<comment type="similarity">
    <text evidence="1">Belongs to the replication factor A protein 1 family.</text>
</comment>
<keyword evidence="4" id="KW-0862">Zinc</keyword>